<dbReference type="PANTHER" id="PTHR33512:SF14">
    <property type="entry name" value="EXPRESSED PROTEIN"/>
    <property type="match status" value="1"/>
</dbReference>
<dbReference type="GO" id="GO:0016020">
    <property type="term" value="C:membrane"/>
    <property type="evidence" value="ECO:0007669"/>
    <property type="project" value="TreeGrafter"/>
</dbReference>
<dbReference type="AlphaFoldDB" id="A0A835DPA3"/>
<dbReference type="Pfam" id="PF06697">
    <property type="entry name" value="DUF1191"/>
    <property type="match status" value="1"/>
</dbReference>
<name>A0A835DPA3_TETSI</name>
<feature type="signal peptide" evidence="1">
    <location>
        <begin position="1"/>
        <end position="24"/>
    </location>
</feature>
<feature type="chain" id="PRO_5032548615" evidence="1">
    <location>
        <begin position="25"/>
        <end position="164"/>
    </location>
</feature>
<gene>
    <name evidence="2" type="ORF">HHK36_006582</name>
</gene>
<reference evidence="2 3" key="1">
    <citation type="submission" date="2020-04" db="EMBL/GenBank/DDBJ databases">
        <title>Plant Genome Project.</title>
        <authorList>
            <person name="Zhang R.-G."/>
        </authorList>
    </citation>
    <scope>NUCLEOTIDE SEQUENCE [LARGE SCALE GENOMIC DNA]</scope>
    <source>
        <strain evidence="2">YNK0</strain>
        <tissue evidence="2">Leaf</tissue>
    </source>
</reference>
<protein>
    <submittedName>
        <fullName evidence="2">Uncharacterized protein</fullName>
    </submittedName>
</protein>
<evidence type="ECO:0000313" key="2">
    <source>
        <dbReference type="EMBL" id="KAF8407449.1"/>
    </source>
</evidence>
<evidence type="ECO:0000256" key="1">
    <source>
        <dbReference type="SAM" id="SignalP"/>
    </source>
</evidence>
<dbReference type="EMBL" id="JABCRI010000004">
    <property type="protein sequence ID" value="KAF8407449.1"/>
    <property type="molecule type" value="Genomic_DNA"/>
</dbReference>
<sequence>MGFLRNLAVLLPLLWILWSLSLRAQSPRASNNPARILDSLLQDYAYRALVHPNTGIPYAGNVPSNLTGIKVSAMRLRSSSLTTRGLQSYKEFIMISLGILVEPNVERLVLVNGVVPDHSQEWVGGSGTRLWKSCRLTTILLVDEKVAWEGNQSIPMLCRALLIV</sequence>
<dbReference type="PANTHER" id="PTHR33512">
    <property type="entry name" value="PROTEIN, PUTATIVE (DUF1191)-RELATED"/>
    <property type="match status" value="1"/>
</dbReference>
<dbReference type="InterPro" id="IPR010605">
    <property type="entry name" value="DUF1191"/>
</dbReference>
<dbReference type="OrthoDB" id="1925347at2759"/>
<accession>A0A835DPA3</accession>
<dbReference type="Proteomes" id="UP000655225">
    <property type="component" value="Unassembled WGS sequence"/>
</dbReference>
<keyword evidence="3" id="KW-1185">Reference proteome</keyword>
<keyword evidence="1" id="KW-0732">Signal</keyword>
<comment type="caution">
    <text evidence="2">The sequence shown here is derived from an EMBL/GenBank/DDBJ whole genome shotgun (WGS) entry which is preliminary data.</text>
</comment>
<evidence type="ECO:0000313" key="3">
    <source>
        <dbReference type="Proteomes" id="UP000655225"/>
    </source>
</evidence>
<organism evidence="2 3">
    <name type="scientific">Tetracentron sinense</name>
    <name type="common">Spur-leaf</name>
    <dbReference type="NCBI Taxonomy" id="13715"/>
    <lineage>
        <taxon>Eukaryota</taxon>
        <taxon>Viridiplantae</taxon>
        <taxon>Streptophyta</taxon>
        <taxon>Embryophyta</taxon>
        <taxon>Tracheophyta</taxon>
        <taxon>Spermatophyta</taxon>
        <taxon>Magnoliopsida</taxon>
        <taxon>Trochodendrales</taxon>
        <taxon>Trochodendraceae</taxon>
        <taxon>Tetracentron</taxon>
    </lineage>
</organism>
<proteinExistence type="predicted"/>